<dbReference type="Pfam" id="PF00098">
    <property type="entry name" value="zf-CCHC"/>
    <property type="match status" value="1"/>
</dbReference>
<evidence type="ECO:0000259" key="4">
    <source>
        <dbReference type="PROSITE" id="PS50158"/>
    </source>
</evidence>
<evidence type="ECO:0000313" key="5">
    <source>
        <dbReference type="EMBL" id="ESK81426.1"/>
    </source>
</evidence>
<dbReference type="Proteomes" id="UP000017559">
    <property type="component" value="Unassembled WGS sequence"/>
</dbReference>
<evidence type="ECO:0000256" key="3">
    <source>
        <dbReference type="SAM" id="MobiDB-lite"/>
    </source>
</evidence>
<dbReference type="InterPro" id="IPR036875">
    <property type="entry name" value="Znf_CCHC_sf"/>
</dbReference>
<dbReference type="KEGG" id="mrr:Moror_9657"/>
<dbReference type="EMBL" id="AWSO01002469">
    <property type="protein sequence ID" value="ESK81426.1"/>
    <property type="molecule type" value="Genomic_DNA"/>
</dbReference>
<dbReference type="OrthoDB" id="3205788at2759"/>
<gene>
    <name evidence="5" type="ORF">Moror_9657</name>
</gene>
<evidence type="ECO:0000313" key="6">
    <source>
        <dbReference type="Proteomes" id="UP000017559"/>
    </source>
</evidence>
<dbReference type="PROSITE" id="PS50158">
    <property type="entry name" value="ZF_CCHC"/>
    <property type="match status" value="1"/>
</dbReference>
<dbReference type="SUPFAM" id="SSF57756">
    <property type="entry name" value="Retrovirus zinc finger-like domains"/>
    <property type="match status" value="1"/>
</dbReference>
<dbReference type="AlphaFoldDB" id="V2WLK2"/>
<dbReference type="Gene3D" id="4.10.60.10">
    <property type="entry name" value="Zinc finger, CCHC-type"/>
    <property type="match status" value="1"/>
</dbReference>
<dbReference type="InterPro" id="IPR001878">
    <property type="entry name" value="Znf_CCHC"/>
</dbReference>
<keyword evidence="2" id="KW-0862">Zinc</keyword>
<organism evidence="5 6">
    <name type="scientific">Moniliophthora roreri (strain MCA 2997)</name>
    <name type="common">Cocoa frosty pod rot fungus</name>
    <name type="synonym">Crinipellis roreri</name>
    <dbReference type="NCBI Taxonomy" id="1381753"/>
    <lineage>
        <taxon>Eukaryota</taxon>
        <taxon>Fungi</taxon>
        <taxon>Dikarya</taxon>
        <taxon>Basidiomycota</taxon>
        <taxon>Agaricomycotina</taxon>
        <taxon>Agaricomycetes</taxon>
        <taxon>Agaricomycetidae</taxon>
        <taxon>Agaricales</taxon>
        <taxon>Marasmiineae</taxon>
        <taxon>Marasmiaceae</taxon>
        <taxon>Moniliophthora</taxon>
    </lineage>
</organism>
<dbReference type="SMART" id="SM00343">
    <property type="entry name" value="ZnF_C2HC"/>
    <property type="match status" value="1"/>
</dbReference>
<feature type="domain" description="CCHC-type" evidence="4">
    <location>
        <begin position="40"/>
        <end position="55"/>
    </location>
</feature>
<evidence type="ECO:0000256" key="1">
    <source>
        <dbReference type="ARBA" id="ARBA00022664"/>
    </source>
</evidence>
<feature type="non-terminal residue" evidence="5">
    <location>
        <position position="82"/>
    </location>
</feature>
<keyword evidence="2" id="KW-0863">Zinc-finger</keyword>
<evidence type="ECO:0000256" key="2">
    <source>
        <dbReference type="PROSITE-ProRule" id="PRU00047"/>
    </source>
</evidence>
<accession>V2WLK2</accession>
<feature type="region of interest" description="Disordered" evidence="3">
    <location>
        <begin position="56"/>
        <end position="82"/>
    </location>
</feature>
<proteinExistence type="predicted"/>
<protein>
    <recommendedName>
        <fullName evidence="4">CCHC-type domain-containing protein</fullName>
    </recommendedName>
</protein>
<dbReference type="HOGENOM" id="CLU_2564677_0_0_1"/>
<reference evidence="5 6" key="1">
    <citation type="journal article" date="2014" name="BMC Genomics">
        <title>Genome and secretome analysis of the hemibiotrophic fungal pathogen, Moniliophthora roreri, which causes frosty pod rot disease of cacao: mechanisms of the biotrophic and necrotrophic phases.</title>
        <authorList>
            <person name="Meinhardt L.W."/>
            <person name="Costa G.G.L."/>
            <person name="Thomazella D.P.T."/>
            <person name="Teixeira P.J.P.L."/>
            <person name="Carazzolle M.F."/>
            <person name="Schuster S.C."/>
            <person name="Carlson J.E."/>
            <person name="Guiltinan M.J."/>
            <person name="Mieczkowski P."/>
            <person name="Farmer A."/>
            <person name="Ramaraj T."/>
            <person name="Crozier J."/>
            <person name="Davis R.E."/>
            <person name="Shao J."/>
            <person name="Melnick R.L."/>
            <person name="Pereira G.A.G."/>
            <person name="Bailey B.A."/>
        </authorList>
    </citation>
    <scope>NUCLEOTIDE SEQUENCE [LARGE SCALE GENOMIC DNA]</scope>
    <source>
        <strain evidence="5 6">MCA 2997</strain>
    </source>
</reference>
<dbReference type="GO" id="GO:0003676">
    <property type="term" value="F:nucleic acid binding"/>
    <property type="evidence" value="ECO:0007669"/>
    <property type="project" value="InterPro"/>
</dbReference>
<keyword evidence="1" id="KW-0507">mRNA processing</keyword>
<keyword evidence="2" id="KW-0479">Metal-binding</keyword>
<feature type="compositionally biased region" description="Basic and acidic residues" evidence="3">
    <location>
        <begin position="68"/>
        <end position="82"/>
    </location>
</feature>
<dbReference type="GO" id="GO:0008270">
    <property type="term" value="F:zinc ion binding"/>
    <property type="evidence" value="ECO:0007669"/>
    <property type="project" value="UniProtKB-KW"/>
</dbReference>
<sequence>MANRKKREPIKPKIAWKEKEVTVGQLLSESDRKDYMAAGKCFRCAKTGHLSRDCPLKGQAQQIPPPKYEPKKLSPREAFTKI</sequence>
<dbReference type="GO" id="GO:0006397">
    <property type="term" value="P:mRNA processing"/>
    <property type="evidence" value="ECO:0007669"/>
    <property type="project" value="UniProtKB-KW"/>
</dbReference>
<keyword evidence="6" id="KW-1185">Reference proteome</keyword>
<comment type="caution">
    <text evidence="5">The sequence shown here is derived from an EMBL/GenBank/DDBJ whole genome shotgun (WGS) entry which is preliminary data.</text>
</comment>
<name>V2WLK2_MONRO</name>